<protein>
    <submittedName>
        <fullName evidence="2">Uncharacterized protein</fullName>
    </submittedName>
</protein>
<dbReference type="EMBL" id="JBJJXI010000120">
    <property type="protein sequence ID" value="KAL3390305.1"/>
    <property type="molecule type" value="Genomic_DNA"/>
</dbReference>
<keyword evidence="1" id="KW-1133">Transmembrane helix</keyword>
<reference evidence="2 3" key="1">
    <citation type="journal article" date="2024" name="bioRxiv">
        <title>A reference genome for Trichogramma kaykai: A tiny desert-dwelling parasitoid wasp with competing sex-ratio distorters.</title>
        <authorList>
            <person name="Culotta J."/>
            <person name="Lindsey A.R."/>
        </authorList>
    </citation>
    <scope>NUCLEOTIDE SEQUENCE [LARGE SCALE GENOMIC DNA]</scope>
    <source>
        <strain evidence="2 3">KSX58</strain>
    </source>
</reference>
<sequence length="99" mass="11077">MQRRIDPSLRNDVWVQSELEKSSHGLGTAELAGRVEMRVSGMIDEVQVEPVVNFEQLEQPGLVFLVSREMYRRCAAQQWIAVGVYLAVHLGIVLVAGVN</sequence>
<feature type="transmembrane region" description="Helical" evidence="1">
    <location>
        <begin position="79"/>
        <end position="98"/>
    </location>
</feature>
<accession>A0ABD2WB28</accession>
<keyword evidence="1" id="KW-0812">Transmembrane</keyword>
<keyword evidence="3" id="KW-1185">Reference proteome</keyword>
<gene>
    <name evidence="2" type="ORF">TKK_014842</name>
</gene>
<evidence type="ECO:0000313" key="2">
    <source>
        <dbReference type="EMBL" id="KAL3390305.1"/>
    </source>
</evidence>
<evidence type="ECO:0000313" key="3">
    <source>
        <dbReference type="Proteomes" id="UP001627154"/>
    </source>
</evidence>
<name>A0ABD2WB28_9HYME</name>
<dbReference type="AlphaFoldDB" id="A0ABD2WB28"/>
<evidence type="ECO:0000256" key="1">
    <source>
        <dbReference type="SAM" id="Phobius"/>
    </source>
</evidence>
<dbReference type="Proteomes" id="UP001627154">
    <property type="component" value="Unassembled WGS sequence"/>
</dbReference>
<proteinExistence type="predicted"/>
<comment type="caution">
    <text evidence="2">The sequence shown here is derived from an EMBL/GenBank/DDBJ whole genome shotgun (WGS) entry which is preliminary data.</text>
</comment>
<keyword evidence="1" id="KW-0472">Membrane</keyword>
<organism evidence="2 3">
    <name type="scientific">Trichogramma kaykai</name>
    <dbReference type="NCBI Taxonomy" id="54128"/>
    <lineage>
        <taxon>Eukaryota</taxon>
        <taxon>Metazoa</taxon>
        <taxon>Ecdysozoa</taxon>
        <taxon>Arthropoda</taxon>
        <taxon>Hexapoda</taxon>
        <taxon>Insecta</taxon>
        <taxon>Pterygota</taxon>
        <taxon>Neoptera</taxon>
        <taxon>Endopterygota</taxon>
        <taxon>Hymenoptera</taxon>
        <taxon>Apocrita</taxon>
        <taxon>Proctotrupomorpha</taxon>
        <taxon>Chalcidoidea</taxon>
        <taxon>Trichogrammatidae</taxon>
        <taxon>Trichogramma</taxon>
    </lineage>
</organism>